<dbReference type="EMBL" id="CAAALY010004711">
    <property type="protein sequence ID" value="VEL08772.1"/>
    <property type="molecule type" value="Genomic_DNA"/>
</dbReference>
<dbReference type="Proteomes" id="UP000784294">
    <property type="component" value="Unassembled WGS sequence"/>
</dbReference>
<evidence type="ECO:0000313" key="3">
    <source>
        <dbReference type="Proteomes" id="UP000784294"/>
    </source>
</evidence>
<comment type="caution">
    <text evidence="2">The sequence shown here is derived from an EMBL/GenBank/DDBJ whole genome shotgun (WGS) entry which is preliminary data.</text>
</comment>
<keyword evidence="3" id="KW-1185">Reference proteome</keyword>
<evidence type="ECO:0000313" key="2">
    <source>
        <dbReference type="EMBL" id="VEL08772.1"/>
    </source>
</evidence>
<reference evidence="2" key="1">
    <citation type="submission" date="2018-11" db="EMBL/GenBank/DDBJ databases">
        <authorList>
            <consortium name="Pathogen Informatics"/>
        </authorList>
    </citation>
    <scope>NUCLEOTIDE SEQUENCE</scope>
</reference>
<feature type="region of interest" description="Disordered" evidence="1">
    <location>
        <begin position="33"/>
        <end position="58"/>
    </location>
</feature>
<dbReference type="AlphaFoldDB" id="A0A448WD16"/>
<name>A0A448WD16_9PLAT</name>
<sequence length="89" mass="10290">MATVRRKSAVLFWGDRSSNLFFMRFHTKYKSPPKPARLHFTRGGNGEPERNSSETHHLFGYSATNHRKKSLKPVHFNQTQKEGANLSVF</sequence>
<feature type="compositionally biased region" description="Basic and acidic residues" evidence="1">
    <location>
        <begin position="47"/>
        <end position="57"/>
    </location>
</feature>
<evidence type="ECO:0000256" key="1">
    <source>
        <dbReference type="SAM" id="MobiDB-lite"/>
    </source>
</evidence>
<protein>
    <submittedName>
        <fullName evidence="2">Uncharacterized protein</fullName>
    </submittedName>
</protein>
<organism evidence="2 3">
    <name type="scientific">Protopolystoma xenopodis</name>
    <dbReference type="NCBI Taxonomy" id="117903"/>
    <lineage>
        <taxon>Eukaryota</taxon>
        <taxon>Metazoa</taxon>
        <taxon>Spiralia</taxon>
        <taxon>Lophotrochozoa</taxon>
        <taxon>Platyhelminthes</taxon>
        <taxon>Monogenea</taxon>
        <taxon>Polyopisthocotylea</taxon>
        <taxon>Polystomatidea</taxon>
        <taxon>Polystomatidae</taxon>
        <taxon>Protopolystoma</taxon>
    </lineage>
</organism>
<gene>
    <name evidence="2" type="ORF">PXEA_LOCUS2212</name>
</gene>
<accession>A0A448WD16</accession>
<proteinExistence type="predicted"/>